<name>A0A6C0C167_9ZZZZ</name>
<dbReference type="GO" id="GO:0048257">
    <property type="term" value="F:3'-flap endonuclease activity"/>
    <property type="evidence" value="ECO:0007669"/>
    <property type="project" value="TreeGrafter"/>
</dbReference>
<evidence type="ECO:0000313" key="3">
    <source>
        <dbReference type="EMBL" id="QHS97303.1"/>
    </source>
</evidence>
<dbReference type="SMART" id="SM00891">
    <property type="entry name" value="ERCC4"/>
    <property type="match status" value="1"/>
</dbReference>
<dbReference type="GO" id="GO:0006308">
    <property type="term" value="P:DNA catabolic process"/>
    <property type="evidence" value="ECO:0007669"/>
    <property type="project" value="InterPro"/>
</dbReference>
<sequence>MKIKVDNREHTLIKLLNALKTQYEYSFEIVVEKLDLGDIIICKDEEELLIIERKNLNDLASSLRDGRYSEQSYRLNGLPMHNHNIVYLVEGNLSFYSSKYSKVKPETLYVTMFCLNYFKGFSVIRTFDITETAEYILRLTDKLSREEKKYGYYHEKFVPSEKTYTNVVHKVKKKNITPENIGEIILSQIPGISATTSKVILNKFGSLYNLLKETEKDRKCLEGLVYKTKAGKERRISKTCIDNIIQYLLYQKTNIINITT</sequence>
<evidence type="ECO:0000259" key="2">
    <source>
        <dbReference type="SMART" id="SM00891"/>
    </source>
</evidence>
<dbReference type="PANTHER" id="PTHR13451:SF0">
    <property type="entry name" value="CROSSOVER JUNCTION ENDONUCLEASE MUS81"/>
    <property type="match status" value="1"/>
</dbReference>
<dbReference type="GO" id="GO:0008821">
    <property type="term" value="F:crossover junction DNA endonuclease activity"/>
    <property type="evidence" value="ECO:0007669"/>
    <property type="project" value="InterPro"/>
</dbReference>
<protein>
    <recommendedName>
        <fullName evidence="2">ERCC4 domain-containing protein</fullName>
    </recommendedName>
</protein>
<dbReference type="InterPro" id="IPR011335">
    <property type="entry name" value="Restrct_endonuc-II-like"/>
</dbReference>
<organism evidence="3">
    <name type="scientific">viral metagenome</name>
    <dbReference type="NCBI Taxonomy" id="1070528"/>
    <lineage>
        <taxon>unclassified sequences</taxon>
        <taxon>metagenomes</taxon>
        <taxon>organismal metagenomes</taxon>
    </lineage>
</organism>
<dbReference type="GO" id="GO:0031573">
    <property type="term" value="P:mitotic intra-S DNA damage checkpoint signaling"/>
    <property type="evidence" value="ECO:0007669"/>
    <property type="project" value="TreeGrafter"/>
</dbReference>
<dbReference type="InterPro" id="IPR010994">
    <property type="entry name" value="RuvA_2-like"/>
</dbReference>
<dbReference type="InterPro" id="IPR006166">
    <property type="entry name" value="ERCC4_domain"/>
</dbReference>
<dbReference type="GO" id="GO:0000727">
    <property type="term" value="P:double-strand break repair via break-induced replication"/>
    <property type="evidence" value="ECO:0007669"/>
    <property type="project" value="TreeGrafter"/>
</dbReference>
<proteinExistence type="predicted"/>
<keyword evidence="1" id="KW-0378">Hydrolase</keyword>
<dbReference type="AlphaFoldDB" id="A0A6C0C167"/>
<evidence type="ECO:0000256" key="1">
    <source>
        <dbReference type="ARBA" id="ARBA00022801"/>
    </source>
</evidence>
<dbReference type="InterPro" id="IPR033309">
    <property type="entry name" value="Mus81"/>
</dbReference>
<feature type="domain" description="ERCC4" evidence="2">
    <location>
        <begin position="2"/>
        <end position="93"/>
    </location>
</feature>
<dbReference type="GO" id="GO:0048476">
    <property type="term" value="C:Holliday junction resolvase complex"/>
    <property type="evidence" value="ECO:0007669"/>
    <property type="project" value="TreeGrafter"/>
</dbReference>
<dbReference type="GO" id="GO:0000712">
    <property type="term" value="P:resolution of meiotic recombination intermediates"/>
    <property type="evidence" value="ECO:0007669"/>
    <property type="project" value="TreeGrafter"/>
</dbReference>
<dbReference type="SUPFAM" id="SSF52980">
    <property type="entry name" value="Restriction endonuclease-like"/>
    <property type="match status" value="1"/>
</dbReference>
<dbReference type="EMBL" id="MN739293">
    <property type="protein sequence ID" value="QHS97303.1"/>
    <property type="molecule type" value="Genomic_DNA"/>
</dbReference>
<dbReference type="GO" id="GO:0005634">
    <property type="term" value="C:nucleus"/>
    <property type="evidence" value="ECO:0007669"/>
    <property type="project" value="TreeGrafter"/>
</dbReference>
<reference evidence="3" key="1">
    <citation type="journal article" date="2020" name="Nature">
        <title>Giant virus diversity and host interactions through global metagenomics.</title>
        <authorList>
            <person name="Schulz F."/>
            <person name="Roux S."/>
            <person name="Paez-Espino D."/>
            <person name="Jungbluth S."/>
            <person name="Walsh D.A."/>
            <person name="Denef V.J."/>
            <person name="McMahon K.D."/>
            <person name="Konstantinidis K.T."/>
            <person name="Eloe-Fadrosh E.A."/>
            <person name="Kyrpides N.C."/>
            <person name="Woyke T."/>
        </authorList>
    </citation>
    <scope>NUCLEOTIDE SEQUENCE</scope>
    <source>
        <strain evidence="3">GVMAG-M-3300020169-51</strain>
    </source>
</reference>
<dbReference type="Pfam" id="PF02732">
    <property type="entry name" value="ERCC4"/>
    <property type="match status" value="1"/>
</dbReference>
<dbReference type="SUPFAM" id="SSF47781">
    <property type="entry name" value="RuvA domain 2-like"/>
    <property type="match status" value="1"/>
</dbReference>
<accession>A0A6C0C167</accession>
<dbReference type="PANTHER" id="PTHR13451">
    <property type="entry name" value="CLASS II CROSSOVER JUNCTION ENDONUCLEASE MUS81"/>
    <property type="match status" value="1"/>
</dbReference>
<dbReference type="Gene3D" id="3.40.50.10130">
    <property type="match status" value="1"/>
</dbReference>
<dbReference type="GO" id="GO:0003677">
    <property type="term" value="F:DNA binding"/>
    <property type="evidence" value="ECO:0007669"/>
    <property type="project" value="InterPro"/>
</dbReference>